<dbReference type="Pfam" id="PF07944">
    <property type="entry name" value="Beta-AFase-like_GH127_cat"/>
    <property type="match status" value="1"/>
</dbReference>
<protein>
    <submittedName>
        <fullName evidence="4">Uncharacterized protein</fullName>
    </submittedName>
</protein>
<feature type="domain" description="Non-reducing end beta-L-arabinofuranosidase-like GH127 catalytic" evidence="2">
    <location>
        <begin position="47"/>
        <end position="458"/>
    </location>
</feature>
<feature type="compositionally biased region" description="Basic and acidic residues" evidence="1">
    <location>
        <begin position="24"/>
        <end position="33"/>
    </location>
</feature>
<reference evidence="4 5" key="1">
    <citation type="submission" date="2013-07" db="EMBL/GenBank/DDBJ databases">
        <title>The Genome Sequence of Cryptococcus heveanensis BCC8398.</title>
        <authorList>
            <consortium name="The Broad Institute Genome Sequencing Platform"/>
            <person name="Cuomo C."/>
            <person name="Litvintseva A."/>
            <person name="Chen Y."/>
            <person name="Heitman J."/>
            <person name="Sun S."/>
            <person name="Springer D."/>
            <person name="Dromer F."/>
            <person name="Young S.K."/>
            <person name="Zeng Q."/>
            <person name="Gargeya S."/>
            <person name="Fitzgerald M."/>
            <person name="Abouelleil A."/>
            <person name="Alvarado L."/>
            <person name="Berlin A.M."/>
            <person name="Chapman S.B."/>
            <person name="Dewar J."/>
            <person name="Goldberg J."/>
            <person name="Griggs A."/>
            <person name="Gujja S."/>
            <person name="Hansen M."/>
            <person name="Howarth C."/>
            <person name="Imamovic A."/>
            <person name="Larimer J."/>
            <person name="McCowan C."/>
            <person name="Murphy C."/>
            <person name="Pearson M."/>
            <person name="Priest M."/>
            <person name="Roberts A."/>
            <person name="Saif S."/>
            <person name="Shea T."/>
            <person name="Sykes S."/>
            <person name="Wortman J."/>
            <person name="Nusbaum C."/>
            <person name="Birren B."/>
        </authorList>
    </citation>
    <scope>NUCLEOTIDE SEQUENCE [LARGE SCALE GENOMIC DNA]</scope>
    <source>
        <strain evidence="4 5">BCC8398</strain>
    </source>
</reference>
<dbReference type="SUPFAM" id="SSF48208">
    <property type="entry name" value="Six-hairpin glycosidases"/>
    <property type="match status" value="1"/>
</dbReference>
<dbReference type="Pfam" id="PF20737">
    <property type="entry name" value="Glyco_hydro127C"/>
    <property type="match status" value="1"/>
</dbReference>
<dbReference type="Proteomes" id="UP000092666">
    <property type="component" value="Unassembled WGS sequence"/>
</dbReference>
<dbReference type="OrthoDB" id="654211at2759"/>
<proteinExistence type="predicted"/>
<feature type="region of interest" description="Disordered" evidence="1">
    <location>
        <begin position="1"/>
        <end position="36"/>
    </location>
</feature>
<evidence type="ECO:0000313" key="5">
    <source>
        <dbReference type="Proteomes" id="UP000092666"/>
    </source>
</evidence>
<dbReference type="PANTHER" id="PTHR43465">
    <property type="entry name" value="DUF1680 DOMAIN PROTEIN (AFU_ORTHOLOGUE AFUA_1G08910)"/>
    <property type="match status" value="1"/>
</dbReference>
<keyword evidence="5" id="KW-1185">Reference proteome</keyword>
<dbReference type="InterPro" id="IPR012878">
    <property type="entry name" value="Beta-AFase-like_GH127_cat"/>
</dbReference>
<dbReference type="InterPro" id="IPR049174">
    <property type="entry name" value="Beta-AFase-like"/>
</dbReference>
<gene>
    <name evidence="4" type="ORF">I316_07845</name>
</gene>
<sequence length="702" mass="78722">MVSTSNGNGVNGGQNGVKLNGKRHAGEGLDRPHPQTSFIESTIDPQSFYGKMRKLYSEKVLMTQLKQLKKQGSYDAFDLKWHPSYDLARLHKGHFSPWGFPPTLFWDSDVGKWIEAVCYFLNSPDGANCAHKSVFDASVQELINKIEKAQLPDGYLNIYFMVVDPEGRYQNFRDMHEMYNAGHLLEAALAHHHYSGSRQFLDIMLRNVECWMRDIGPNEGQIHAYPGHPELELAMLRLFDRTKDPRHFDFAKYLITERGKKRDDLGGDSFFVYERKKRNDPHHVMEFALTLYHDLSYNQSHAPLSEQDSIVGHSVRALYLTTAAADLGGEGLTYAKRMWDDAVDNKMYVVGGFGSEPRFEGFHKCPHWLPDSFGLGYLETCAAIAAMMTAERLLSHQLDGKVRDVMELALLNAVLGGGSLNGEQFAYANTLATIGDENATRKDWFTVCCCPPNLSRTLGLLGGYTWSSRIDYDNQVINLDIYLFVSAKKNIALPDGSIAEVQMITEMPWTGKTTLSVNAPADWSWGVRVPTPEYAANIEIDTPTLPDVPGYVSVRLDASATVSITFDLPTRLIANHPLTTQDTLTVSRGPIVYTAESYDNSDLESKYKHFQGLGIKSSSSFQETPLEIEGIPMVGLSTAPGDVWLLEEAYKNQPYRAVSDKRPARTWTRLEGQKLTFVPWFARANRGGAGHVRTSFLRADEA</sequence>
<feature type="domain" description="Non-reducing end beta-L-arabinofuranosidase-like GH127 C-terminal" evidence="3">
    <location>
        <begin position="576"/>
        <end position="688"/>
    </location>
</feature>
<dbReference type="GO" id="GO:0005975">
    <property type="term" value="P:carbohydrate metabolic process"/>
    <property type="evidence" value="ECO:0007669"/>
    <property type="project" value="InterPro"/>
</dbReference>
<dbReference type="InterPro" id="IPR049049">
    <property type="entry name" value="Beta-AFase-like_GH127_C"/>
</dbReference>
<evidence type="ECO:0000256" key="1">
    <source>
        <dbReference type="SAM" id="MobiDB-lite"/>
    </source>
</evidence>
<dbReference type="STRING" id="1296120.A0A1B9GHR7"/>
<accession>A0A1B9GHR7</accession>
<evidence type="ECO:0000313" key="4">
    <source>
        <dbReference type="EMBL" id="OCF30517.1"/>
    </source>
</evidence>
<organism evidence="4 5">
    <name type="scientific">Kwoniella heveanensis BCC8398</name>
    <dbReference type="NCBI Taxonomy" id="1296120"/>
    <lineage>
        <taxon>Eukaryota</taxon>
        <taxon>Fungi</taxon>
        <taxon>Dikarya</taxon>
        <taxon>Basidiomycota</taxon>
        <taxon>Agaricomycotina</taxon>
        <taxon>Tremellomycetes</taxon>
        <taxon>Tremellales</taxon>
        <taxon>Cryptococcaceae</taxon>
        <taxon>Kwoniella</taxon>
    </lineage>
</organism>
<reference evidence="5" key="2">
    <citation type="submission" date="2013-12" db="EMBL/GenBank/DDBJ databases">
        <title>Evolution of pathogenesis and genome organization in the Tremellales.</title>
        <authorList>
            <person name="Cuomo C."/>
            <person name="Litvintseva A."/>
            <person name="Heitman J."/>
            <person name="Chen Y."/>
            <person name="Sun S."/>
            <person name="Springer D."/>
            <person name="Dromer F."/>
            <person name="Young S."/>
            <person name="Zeng Q."/>
            <person name="Chapman S."/>
            <person name="Gujja S."/>
            <person name="Saif S."/>
            <person name="Birren B."/>
        </authorList>
    </citation>
    <scope>NUCLEOTIDE SEQUENCE [LARGE SCALE GENOMIC DNA]</scope>
    <source>
        <strain evidence="5">BCC8398</strain>
    </source>
</reference>
<evidence type="ECO:0000259" key="2">
    <source>
        <dbReference type="Pfam" id="PF07944"/>
    </source>
</evidence>
<dbReference type="AlphaFoldDB" id="A0A1B9GHR7"/>
<dbReference type="EMBL" id="KV700148">
    <property type="protein sequence ID" value="OCF30517.1"/>
    <property type="molecule type" value="Genomic_DNA"/>
</dbReference>
<dbReference type="PANTHER" id="PTHR43465:SF2">
    <property type="entry name" value="DUF1680 DOMAIN PROTEIN (AFU_ORTHOLOGUE AFUA_1G08910)"/>
    <property type="match status" value="1"/>
</dbReference>
<dbReference type="InterPro" id="IPR008928">
    <property type="entry name" value="6-hairpin_glycosidase_sf"/>
</dbReference>
<name>A0A1B9GHR7_9TREE</name>
<evidence type="ECO:0000259" key="3">
    <source>
        <dbReference type="Pfam" id="PF20737"/>
    </source>
</evidence>